<evidence type="ECO:0000313" key="8">
    <source>
        <dbReference type="Proteomes" id="UP000057158"/>
    </source>
</evidence>
<keyword evidence="1 4" id="KW-0349">Heme</keyword>
<keyword evidence="3 4" id="KW-0408">Iron</keyword>
<dbReference type="Pfam" id="PF00034">
    <property type="entry name" value="Cytochrom_C"/>
    <property type="match status" value="1"/>
</dbReference>
<dbReference type="InterPro" id="IPR036909">
    <property type="entry name" value="Cyt_c-like_dom_sf"/>
</dbReference>
<keyword evidence="8" id="KW-1185">Reference proteome</keyword>
<evidence type="ECO:0000256" key="2">
    <source>
        <dbReference type="ARBA" id="ARBA00022723"/>
    </source>
</evidence>
<dbReference type="SUPFAM" id="SSF46626">
    <property type="entry name" value="Cytochrome c"/>
    <property type="match status" value="1"/>
</dbReference>
<evidence type="ECO:0000256" key="5">
    <source>
        <dbReference type="SAM" id="SignalP"/>
    </source>
</evidence>
<sequence length="105" mass="11168">MTPIRCILFALVALALGAPVLAAEDEGHARELINALGCKGCHSLGENGGNLGPSLTGVGSRLVREAIHLQIVNPKRNNPASMMPSYDYLPEADIEALTDYLNSLR</sequence>
<protein>
    <submittedName>
        <fullName evidence="7">Cytochrome c553</fullName>
    </submittedName>
</protein>
<dbReference type="RefSeq" id="WP_053549926.1">
    <property type="nucleotide sequence ID" value="NZ_CP010802.1"/>
</dbReference>
<evidence type="ECO:0000313" key="7">
    <source>
        <dbReference type="EMBL" id="ALC15749.1"/>
    </source>
</evidence>
<feature type="signal peptide" evidence="5">
    <location>
        <begin position="1"/>
        <end position="22"/>
    </location>
</feature>
<dbReference type="GO" id="GO:0009055">
    <property type="term" value="F:electron transfer activity"/>
    <property type="evidence" value="ECO:0007669"/>
    <property type="project" value="InterPro"/>
</dbReference>
<keyword evidence="2 4" id="KW-0479">Metal-binding</keyword>
<dbReference type="InterPro" id="IPR009056">
    <property type="entry name" value="Cyt_c-like_dom"/>
</dbReference>
<dbReference type="EMBL" id="CP010802">
    <property type="protein sequence ID" value="ALC15749.1"/>
    <property type="molecule type" value="Genomic_DNA"/>
</dbReference>
<accession>A0A0M3QF79</accession>
<dbReference type="KEGG" id="des:DSOUD_0963"/>
<feature type="domain" description="Cytochrome c" evidence="6">
    <location>
        <begin position="12"/>
        <end position="105"/>
    </location>
</feature>
<organism evidence="7 8">
    <name type="scientific">Desulfuromonas soudanensis</name>
    <dbReference type="NCBI Taxonomy" id="1603606"/>
    <lineage>
        <taxon>Bacteria</taxon>
        <taxon>Pseudomonadati</taxon>
        <taxon>Thermodesulfobacteriota</taxon>
        <taxon>Desulfuromonadia</taxon>
        <taxon>Desulfuromonadales</taxon>
        <taxon>Desulfuromonadaceae</taxon>
        <taxon>Desulfuromonas</taxon>
    </lineage>
</organism>
<evidence type="ECO:0000256" key="1">
    <source>
        <dbReference type="ARBA" id="ARBA00022617"/>
    </source>
</evidence>
<evidence type="ECO:0000256" key="3">
    <source>
        <dbReference type="ARBA" id="ARBA00023004"/>
    </source>
</evidence>
<dbReference type="GO" id="GO:0020037">
    <property type="term" value="F:heme binding"/>
    <property type="evidence" value="ECO:0007669"/>
    <property type="project" value="InterPro"/>
</dbReference>
<dbReference type="AlphaFoldDB" id="A0A0M3QF79"/>
<gene>
    <name evidence="7" type="ORF">DSOUD_0963</name>
</gene>
<proteinExistence type="predicted"/>
<evidence type="ECO:0000256" key="4">
    <source>
        <dbReference type="PROSITE-ProRule" id="PRU00433"/>
    </source>
</evidence>
<dbReference type="Gene3D" id="1.10.760.10">
    <property type="entry name" value="Cytochrome c-like domain"/>
    <property type="match status" value="1"/>
</dbReference>
<name>A0A0M3QF79_9BACT</name>
<dbReference type="STRING" id="1603606.DSOUD_0963"/>
<reference evidence="7 8" key="1">
    <citation type="submission" date="2015-07" db="EMBL/GenBank/DDBJ databases">
        <title>Isolation and Genomic Characterization of a Novel Halophilic Metal-Reducing Deltaproteobacterium from the Deep Subsurface.</title>
        <authorList>
            <person name="Badalamenti J.P."/>
            <person name="Summers Z.M."/>
            <person name="Gralnick J.A."/>
            <person name="Bond D.R."/>
        </authorList>
    </citation>
    <scope>NUCLEOTIDE SEQUENCE [LARGE SCALE GENOMIC DNA]</scope>
    <source>
        <strain evidence="7 8">WTL</strain>
    </source>
</reference>
<dbReference type="PATRIC" id="fig|1603606.3.peg.1055"/>
<dbReference type="GO" id="GO:0046872">
    <property type="term" value="F:metal ion binding"/>
    <property type="evidence" value="ECO:0007669"/>
    <property type="project" value="UniProtKB-KW"/>
</dbReference>
<dbReference type="PROSITE" id="PS51007">
    <property type="entry name" value="CYTC"/>
    <property type="match status" value="1"/>
</dbReference>
<dbReference type="OrthoDB" id="9781261at2"/>
<evidence type="ECO:0000259" key="6">
    <source>
        <dbReference type="PROSITE" id="PS51007"/>
    </source>
</evidence>
<dbReference type="Proteomes" id="UP000057158">
    <property type="component" value="Chromosome"/>
</dbReference>
<feature type="chain" id="PRO_5005787602" evidence="5">
    <location>
        <begin position="23"/>
        <end position="105"/>
    </location>
</feature>
<keyword evidence="5" id="KW-0732">Signal</keyword>